<organism evidence="2 3">
    <name type="scientific">Pseudobacteriovorax antillogorgiicola</name>
    <dbReference type="NCBI Taxonomy" id="1513793"/>
    <lineage>
        <taxon>Bacteria</taxon>
        <taxon>Pseudomonadati</taxon>
        <taxon>Bdellovibrionota</taxon>
        <taxon>Oligoflexia</taxon>
        <taxon>Oligoflexales</taxon>
        <taxon>Pseudobacteriovoracaceae</taxon>
        <taxon>Pseudobacteriovorax</taxon>
    </lineage>
</organism>
<evidence type="ECO:0000313" key="3">
    <source>
        <dbReference type="Proteomes" id="UP000192907"/>
    </source>
</evidence>
<dbReference type="STRING" id="1513793.SAMN06296036_1136"/>
<gene>
    <name evidence="2" type="ORF">SAMN06296036_1136</name>
</gene>
<dbReference type="GO" id="GO:0007165">
    <property type="term" value="P:signal transduction"/>
    <property type="evidence" value="ECO:0007669"/>
    <property type="project" value="InterPro"/>
</dbReference>
<proteinExistence type="predicted"/>
<dbReference type="Pfam" id="PF01584">
    <property type="entry name" value="CheW"/>
    <property type="match status" value="1"/>
</dbReference>
<dbReference type="Proteomes" id="UP000192907">
    <property type="component" value="Unassembled WGS sequence"/>
</dbReference>
<evidence type="ECO:0000313" key="2">
    <source>
        <dbReference type="EMBL" id="SMF42530.1"/>
    </source>
</evidence>
<dbReference type="InterPro" id="IPR036061">
    <property type="entry name" value="CheW-like_dom_sf"/>
</dbReference>
<dbReference type="Gene3D" id="2.40.50.180">
    <property type="entry name" value="CheA-289, Domain 4"/>
    <property type="match status" value="1"/>
</dbReference>
<name>A0A1Y6C8I6_9BACT</name>
<dbReference type="AlphaFoldDB" id="A0A1Y6C8I6"/>
<reference evidence="3" key="1">
    <citation type="submission" date="2017-04" db="EMBL/GenBank/DDBJ databases">
        <authorList>
            <person name="Varghese N."/>
            <person name="Submissions S."/>
        </authorList>
    </citation>
    <scope>NUCLEOTIDE SEQUENCE [LARGE SCALE GENOMIC DNA]</scope>
    <source>
        <strain evidence="3">RKEM611</strain>
    </source>
</reference>
<accession>A0A1Y6C8I6</accession>
<dbReference type="InterPro" id="IPR002545">
    <property type="entry name" value="CheW-lke_dom"/>
</dbReference>
<dbReference type="GO" id="GO:0006935">
    <property type="term" value="P:chemotaxis"/>
    <property type="evidence" value="ECO:0007669"/>
    <property type="project" value="InterPro"/>
</dbReference>
<sequence length="300" mass="33638">MNLASLATLPNQSYLLTMIGGSLFAIDMDWVDSVCELHRSDMKPLDNSYTEGVMFYHFRRIPVVKTANILDLDSETSRDTVPCVTLKVPHGLIGLPVDKIVKIEKDYSGEITPIYRSILSKPDIPFLGLIQTIHGNAIVIDFQAALPEDILVSVFNSMFCVKDVFASNFVFNLGAAEYYADQKLVSLPPFHFDPALSEDCETVDIYQQLKDSMDFVAGVVPHINEKRGILLADLYEATKILGSVFEERICMRDFKKGLDSRKEQFGAILDNLDRDMSIGDLQQITKRIKSILALVKISSF</sequence>
<dbReference type="EMBL" id="FWZT01000013">
    <property type="protein sequence ID" value="SMF42530.1"/>
    <property type="molecule type" value="Genomic_DNA"/>
</dbReference>
<keyword evidence="3" id="KW-1185">Reference proteome</keyword>
<protein>
    <submittedName>
        <fullName evidence="2">Chemotaxis signal transduction protein</fullName>
    </submittedName>
</protein>
<evidence type="ECO:0000259" key="1">
    <source>
        <dbReference type="PROSITE" id="PS50851"/>
    </source>
</evidence>
<dbReference type="PROSITE" id="PS50851">
    <property type="entry name" value="CHEW"/>
    <property type="match status" value="1"/>
</dbReference>
<feature type="domain" description="CheW-like" evidence="1">
    <location>
        <begin position="11"/>
        <end position="151"/>
    </location>
</feature>
<dbReference type="SUPFAM" id="SSF50341">
    <property type="entry name" value="CheW-like"/>
    <property type="match status" value="1"/>
</dbReference>
<dbReference type="Gene3D" id="2.30.30.40">
    <property type="entry name" value="SH3 Domains"/>
    <property type="match status" value="1"/>
</dbReference>